<evidence type="ECO:0000313" key="1">
    <source>
        <dbReference type="EMBL" id="CAG8637177.1"/>
    </source>
</evidence>
<accession>A0A9N9DJ20</accession>
<comment type="caution">
    <text evidence="1">The sequence shown here is derived from an EMBL/GenBank/DDBJ whole genome shotgun (WGS) entry which is preliminary data.</text>
</comment>
<proteinExistence type="predicted"/>
<dbReference type="Proteomes" id="UP000789831">
    <property type="component" value="Unassembled WGS sequence"/>
</dbReference>
<evidence type="ECO:0000313" key="2">
    <source>
        <dbReference type="Proteomes" id="UP000789831"/>
    </source>
</evidence>
<keyword evidence="2" id="KW-1185">Reference proteome</keyword>
<reference evidence="1" key="1">
    <citation type="submission" date="2021-06" db="EMBL/GenBank/DDBJ databases">
        <authorList>
            <person name="Kallberg Y."/>
            <person name="Tangrot J."/>
            <person name="Rosling A."/>
        </authorList>
    </citation>
    <scope>NUCLEOTIDE SEQUENCE</scope>
    <source>
        <strain evidence="1">MT106</strain>
    </source>
</reference>
<dbReference type="AlphaFoldDB" id="A0A9N9DJ20"/>
<dbReference type="EMBL" id="CAJVPL010003703">
    <property type="protein sequence ID" value="CAG8637177.1"/>
    <property type="molecule type" value="Genomic_DNA"/>
</dbReference>
<protein>
    <submittedName>
        <fullName evidence="1">4889_t:CDS:1</fullName>
    </submittedName>
</protein>
<sequence>NNTLLATHEYLVSEKKQKGAVRHESYIKQHNTRSRQTEKREIRSWMTGTEEWTMTEE</sequence>
<feature type="non-terminal residue" evidence="1">
    <location>
        <position position="1"/>
    </location>
</feature>
<organism evidence="1 2">
    <name type="scientific">Ambispora gerdemannii</name>
    <dbReference type="NCBI Taxonomy" id="144530"/>
    <lineage>
        <taxon>Eukaryota</taxon>
        <taxon>Fungi</taxon>
        <taxon>Fungi incertae sedis</taxon>
        <taxon>Mucoromycota</taxon>
        <taxon>Glomeromycotina</taxon>
        <taxon>Glomeromycetes</taxon>
        <taxon>Archaeosporales</taxon>
        <taxon>Ambisporaceae</taxon>
        <taxon>Ambispora</taxon>
    </lineage>
</organism>
<name>A0A9N9DJ20_9GLOM</name>
<gene>
    <name evidence="1" type="ORF">AGERDE_LOCUS10800</name>
</gene>